<reference evidence="1 2" key="1">
    <citation type="journal article" date="2002" name="Nature">
        <title>Genome sequence and comparative analysis of the model rodent malaria parasite Plasmodium yoelii yoelii.</title>
        <authorList>
            <person name="Carlton J.M."/>
            <person name="Angiuoli S.V."/>
            <person name="Suh B.B."/>
            <person name="Kooij T.W."/>
            <person name="Pertea M."/>
            <person name="Silva J.C."/>
            <person name="Ermolaeva M.D."/>
            <person name="Allen J.E."/>
            <person name="Selengut J.D."/>
            <person name="Koo H.L."/>
            <person name="Peterson J.D."/>
            <person name="Pop M."/>
            <person name="Kosack D.S."/>
            <person name="Shumway M.F."/>
            <person name="Bidwell S.L."/>
            <person name="Shallom S.J."/>
            <person name="van Aken S.E."/>
            <person name="Riedmuller S.B."/>
            <person name="Feldblyum T.V."/>
            <person name="Cho J.K."/>
            <person name="Quackenbush J."/>
            <person name="Sedegah M."/>
            <person name="Shoaibi A."/>
            <person name="Cummings L.M."/>
            <person name="Florens L."/>
            <person name="Yates J.R."/>
            <person name="Raine J.D."/>
            <person name="Sinden R.E."/>
            <person name="Harris M.A."/>
            <person name="Cunningham D.A."/>
            <person name="Preiser P.R."/>
            <person name="Bergman L.W."/>
            <person name="Vaidya A.B."/>
            <person name="van Lin L.H."/>
            <person name="Janse C.J."/>
            <person name="Waters A.P."/>
            <person name="Smith H.O."/>
            <person name="White O.R."/>
            <person name="Salzberg S.L."/>
            <person name="Venter J.C."/>
            <person name="Fraser C.M."/>
            <person name="Hoffman S.L."/>
            <person name="Gardner M.J."/>
            <person name="Carucci D.J."/>
        </authorList>
    </citation>
    <scope>NUCLEOTIDE SEQUENCE [LARGE SCALE GENOMIC DNA]</scope>
    <source>
        <strain evidence="1 2">17XNL</strain>
    </source>
</reference>
<name>Q7RS73_PLAYO</name>
<protein>
    <submittedName>
        <fullName evidence="1">Uncharacterized protein</fullName>
    </submittedName>
</protein>
<proteinExistence type="predicted"/>
<sequence length="31" mass="3611">MMFKICTTPMGTAINMKRAISHIFISYNIYN</sequence>
<dbReference type="InParanoid" id="Q7RS73"/>
<dbReference type="Proteomes" id="UP000008553">
    <property type="component" value="Unassembled WGS sequence"/>
</dbReference>
<dbReference type="EMBL" id="AABL01000136">
    <property type="protein sequence ID" value="EAA16347.1"/>
    <property type="molecule type" value="Genomic_DNA"/>
</dbReference>
<dbReference type="AlphaFoldDB" id="Q7RS73"/>
<evidence type="ECO:0000313" key="1">
    <source>
        <dbReference type="EMBL" id="EAA16347.1"/>
    </source>
</evidence>
<keyword evidence="2" id="KW-1185">Reference proteome</keyword>
<comment type="caution">
    <text evidence="1">The sequence shown here is derived from an EMBL/GenBank/DDBJ whole genome shotgun (WGS) entry which is preliminary data.</text>
</comment>
<organism evidence="1 2">
    <name type="scientific">Plasmodium yoelii yoelii</name>
    <dbReference type="NCBI Taxonomy" id="73239"/>
    <lineage>
        <taxon>Eukaryota</taxon>
        <taxon>Sar</taxon>
        <taxon>Alveolata</taxon>
        <taxon>Apicomplexa</taxon>
        <taxon>Aconoidasida</taxon>
        <taxon>Haemosporida</taxon>
        <taxon>Plasmodiidae</taxon>
        <taxon>Plasmodium</taxon>
        <taxon>Plasmodium (Vinckeia)</taxon>
    </lineage>
</organism>
<accession>Q7RS73</accession>
<evidence type="ECO:0000313" key="2">
    <source>
        <dbReference type="Proteomes" id="UP000008553"/>
    </source>
</evidence>
<dbReference type="PaxDb" id="73239-Q7RS73"/>
<gene>
    <name evidence="1" type="ORF">PY00492</name>
</gene>